<comment type="caution">
    <text evidence="2">The sequence shown here is derived from an EMBL/GenBank/DDBJ whole genome shotgun (WGS) entry which is preliminary data.</text>
</comment>
<gene>
    <name evidence="2" type="ORF">IFM89_029349</name>
</gene>
<evidence type="ECO:0000256" key="1">
    <source>
        <dbReference type="SAM" id="Phobius"/>
    </source>
</evidence>
<evidence type="ECO:0000313" key="3">
    <source>
        <dbReference type="Proteomes" id="UP000631114"/>
    </source>
</evidence>
<feature type="transmembrane region" description="Helical" evidence="1">
    <location>
        <begin position="21"/>
        <end position="48"/>
    </location>
</feature>
<feature type="non-terminal residue" evidence="2">
    <location>
        <position position="68"/>
    </location>
</feature>
<keyword evidence="1" id="KW-0472">Membrane</keyword>
<keyword evidence="3" id="KW-1185">Reference proteome</keyword>
<evidence type="ECO:0000313" key="2">
    <source>
        <dbReference type="EMBL" id="KAF9622065.1"/>
    </source>
</evidence>
<dbReference type="Proteomes" id="UP000631114">
    <property type="component" value="Unassembled WGS sequence"/>
</dbReference>
<dbReference type="AlphaFoldDB" id="A0A835IQJ0"/>
<accession>A0A835IQJ0</accession>
<organism evidence="2 3">
    <name type="scientific">Coptis chinensis</name>
    <dbReference type="NCBI Taxonomy" id="261450"/>
    <lineage>
        <taxon>Eukaryota</taxon>
        <taxon>Viridiplantae</taxon>
        <taxon>Streptophyta</taxon>
        <taxon>Embryophyta</taxon>
        <taxon>Tracheophyta</taxon>
        <taxon>Spermatophyta</taxon>
        <taxon>Magnoliopsida</taxon>
        <taxon>Ranunculales</taxon>
        <taxon>Ranunculaceae</taxon>
        <taxon>Coptidoideae</taxon>
        <taxon>Coptis</taxon>
    </lineage>
</organism>
<name>A0A835IQJ0_9MAGN</name>
<keyword evidence="1" id="KW-0812">Transmembrane</keyword>
<proteinExistence type="predicted"/>
<keyword evidence="1" id="KW-1133">Transmembrane helix</keyword>
<reference evidence="2 3" key="1">
    <citation type="submission" date="2020-10" db="EMBL/GenBank/DDBJ databases">
        <title>The Coptis chinensis genome and diversification of protoberbering-type alkaloids.</title>
        <authorList>
            <person name="Wang B."/>
            <person name="Shu S."/>
            <person name="Song C."/>
            <person name="Liu Y."/>
        </authorList>
    </citation>
    <scope>NUCLEOTIDE SEQUENCE [LARGE SCALE GENOMIC DNA]</scope>
    <source>
        <strain evidence="2">HL-2020</strain>
        <tissue evidence="2">Leaf</tissue>
    </source>
</reference>
<protein>
    <submittedName>
        <fullName evidence="2">Uncharacterized protein</fullName>
    </submittedName>
</protein>
<dbReference type="EMBL" id="JADFTS010000002">
    <property type="protein sequence ID" value="KAF9622065.1"/>
    <property type="molecule type" value="Genomic_DNA"/>
</dbReference>
<sequence length="68" mass="7237">LLCRWDSHQRVQELEKESNDFFVLLLSMLGVKLIGVGASTIASAGAVVGGQGKYGAFNLLVGMECVLP</sequence>